<dbReference type="GO" id="GO:0006493">
    <property type="term" value="P:protein O-linked glycosylation"/>
    <property type="evidence" value="ECO:0007669"/>
    <property type="project" value="TreeGrafter"/>
</dbReference>
<comment type="similarity">
    <text evidence="2 11">Belongs to the glycosyltransferase 31 family.</text>
</comment>
<keyword evidence="8 11" id="KW-0333">Golgi apparatus</keyword>
<organism evidence="12 13">
    <name type="scientific">Pinctada imbricata</name>
    <name type="common">Atlantic pearl-oyster</name>
    <name type="synonym">Pinctada martensii</name>
    <dbReference type="NCBI Taxonomy" id="66713"/>
    <lineage>
        <taxon>Eukaryota</taxon>
        <taxon>Metazoa</taxon>
        <taxon>Spiralia</taxon>
        <taxon>Lophotrochozoa</taxon>
        <taxon>Mollusca</taxon>
        <taxon>Bivalvia</taxon>
        <taxon>Autobranchia</taxon>
        <taxon>Pteriomorphia</taxon>
        <taxon>Pterioida</taxon>
        <taxon>Pterioidea</taxon>
        <taxon>Pteriidae</taxon>
        <taxon>Pinctada</taxon>
    </lineage>
</organism>
<protein>
    <recommendedName>
        <fullName evidence="11">Hexosyltransferase</fullName>
        <ecNumber evidence="11">2.4.1.-</ecNumber>
    </recommendedName>
</protein>
<dbReference type="Pfam" id="PF01762">
    <property type="entry name" value="Galactosyl_T"/>
    <property type="match status" value="1"/>
</dbReference>
<sequence>MTRYSRFWTRLANVPAIVKLILIVNPVLYLFYGTRFNGFNYAVVTVEDNSLPRPANVYCRGCTIKDLQIIMGDDICYTYREQDTDLLVLLFTTHQNVEARNALRETWLSDSNDGPEGRIRHAFLIGRSNNHTLETLIQEENDIHNDIVQGDFVDSYYNLTTKTMLGLKWFRTRCPNAKYILKTDDDVYVNIPGLKDLISTYSHLLETSVAGTCFLNITPDRNVNSKWYVSEEEYPKKTYPGYCSGTGYLLSANAANQIAAVSATVPYFYLEDVYIGFCVSKLGYKFTVLPGFHSATSRPIDCRYKSESVVTSHRIAPDIQRKIWNMPCSVSYFYHYLM</sequence>
<keyword evidence="10" id="KW-0325">Glycoprotein</keyword>
<evidence type="ECO:0000256" key="2">
    <source>
        <dbReference type="ARBA" id="ARBA00008661"/>
    </source>
</evidence>
<accession>A0AA89C4A2</accession>
<evidence type="ECO:0000256" key="9">
    <source>
        <dbReference type="ARBA" id="ARBA00023136"/>
    </source>
</evidence>
<dbReference type="PANTHER" id="PTHR11214:SF314">
    <property type="entry name" value="HEXOSYLTRANSFERASE"/>
    <property type="match status" value="1"/>
</dbReference>
<dbReference type="FunFam" id="3.90.550.50:FF:000001">
    <property type="entry name" value="Hexosyltransferase"/>
    <property type="match status" value="1"/>
</dbReference>
<keyword evidence="6 11" id="KW-0735">Signal-anchor</keyword>
<evidence type="ECO:0000256" key="4">
    <source>
        <dbReference type="ARBA" id="ARBA00022679"/>
    </source>
</evidence>
<comment type="subcellular location">
    <subcellularLocation>
        <location evidence="1 11">Golgi apparatus membrane</location>
        <topology evidence="1 11">Single-pass type II membrane protein</topology>
    </subcellularLocation>
</comment>
<evidence type="ECO:0000256" key="8">
    <source>
        <dbReference type="ARBA" id="ARBA00023034"/>
    </source>
</evidence>
<comment type="caution">
    <text evidence="12">The sequence shown here is derived from an EMBL/GenBank/DDBJ whole genome shotgun (WGS) entry which is preliminary data.</text>
</comment>
<dbReference type="InterPro" id="IPR029044">
    <property type="entry name" value="Nucleotide-diphossugar_trans"/>
</dbReference>
<dbReference type="AlphaFoldDB" id="A0AA89C4A2"/>
<keyword evidence="5 11" id="KW-0812">Transmembrane</keyword>
<evidence type="ECO:0000256" key="10">
    <source>
        <dbReference type="ARBA" id="ARBA00023180"/>
    </source>
</evidence>
<evidence type="ECO:0000256" key="1">
    <source>
        <dbReference type="ARBA" id="ARBA00004323"/>
    </source>
</evidence>
<dbReference type="Proteomes" id="UP001186944">
    <property type="component" value="Unassembled WGS sequence"/>
</dbReference>
<evidence type="ECO:0000313" key="12">
    <source>
        <dbReference type="EMBL" id="KAK3108429.1"/>
    </source>
</evidence>
<proteinExistence type="inferred from homology"/>
<name>A0AA89C4A2_PINIB</name>
<dbReference type="GO" id="GO:0016758">
    <property type="term" value="F:hexosyltransferase activity"/>
    <property type="evidence" value="ECO:0007669"/>
    <property type="project" value="InterPro"/>
</dbReference>
<feature type="transmembrane region" description="Helical" evidence="11">
    <location>
        <begin position="12"/>
        <end position="32"/>
    </location>
</feature>
<evidence type="ECO:0000256" key="5">
    <source>
        <dbReference type="ARBA" id="ARBA00022692"/>
    </source>
</evidence>
<dbReference type="EMBL" id="VSWD01000001">
    <property type="protein sequence ID" value="KAK3108429.1"/>
    <property type="molecule type" value="Genomic_DNA"/>
</dbReference>
<dbReference type="GO" id="GO:0000139">
    <property type="term" value="C:Golgi membrane"/>
    <property type="evidence" value="ECO:0007669"/>
    <property type="project" value="UniProtKB-SubCell"/>
</dbReference>
<keyword evidence="9 11" id="KW-0472">Membrane</keyword>
<evidence type="ECO:0000256" key="3">
    <source>
        <dbReference type="ARBA" id="ARBA00022676"/>
    </source>
</evidence>
<keyword evidence="13" id="KW-1185">Reference proteome</keyword>
<keyword evidence="4" id="KW-0808">Transferase</keyword>
<dbReference type="PANTHER" id="PTHR11214">
    <property type="entry name" value="BETA-1,3-N-ACETYLGLUCOSAMINYLTRANSFERASE"/>
    <property type="match status" value="1"/>
</dbReference>
<keyword evidence="7 11" id="KW-1133">Transmembrane helix</keyword>
<evidence type="ECO:0000256" key="7">
    <source>
        <dbReference type="ARBA" id="ARBA00022989"/>
    </source>
</evidence>
<dbReference type="EC" id="2.4.1.-" evidence="11"/>
<dbReference type="Gene3D" id="3.90.550.50">
    <property type="match status" value="1"/>
</dbReference>
<reference evidence="12" key="1">
    <citation type="submission" date="2019-08" db="EMBL/GenBank/DDBJ databases">
        <title>The improved chromosome-level genome for the pearl oyster Pinctada fucata martensii using PacBio sequencing and Hi-C.</title>
        <authorList>
            <person name="Zheng Z."/>
        </authorList>
    </citation>
    <scope>NUCLEOTIDE SEQUENCE</scope>
    <source>
        <strain evidence="12">ZZ-2019</strain>
        <tissue evidence="12">Adductor muscle</tissue>
    </source>
</reference>
<gene>
    <name evidence="12" type="ORF">FSP39_007820</name>
</gene>
<evidence type="ECO:0000313" key="13">
    <source>
        <dbReference type="Proteomes" id="UP001186944"/>
    </source>
</evidence>
<keyword evidence="3 11" id="KW-0328">Glycosyltransferase</keyword>
<dbReference type="SUPFAM" id="SSF53448">
    <property type="entry name" value="Nucleotide-diphospho-sugar transferases"/>
    <property type="match status" value="1"/>
</dbReference>
<dbReference type="InterPro" id="IPR002659">
    <property type="entry name" value="Glyco_trans_31"/>
</dbReference>
<evidence type="ECO:0000256" key="6">
    <source>
        <dbReference type="ARBA" id="ARBA00022968"/>
    </source>
</evidence>
<evidence type="ECO:0000256" key="11">
    <source>
        <dbReference type="RuleBase" id="RU363063"/>
    </source>
</evidence>